<name>A0A2R6P5E3_9APHY</name>
<protein>
    <recommendedName>
        <fullName evidence="5">Ubiquitin-like protease family profile domain-containing protein</fullName>
    </recommendedName>
</protein>
<organism evidence="6 7">
    <name type="scientific">Hermanssonia centrifuga</name>
    <dbReference type="NCBI Taxonomy" id="98765"/>
    <lineage>
        <taxon>Eukaryota</taxon>
        <taxon>Fungi</taxon>
        <taxon>Dikarya</taxon>
        <taxon>Basidiomycota</taxon>
        <taxon>Agaricomycotina</taxon>
        <taxon>Agaricomycetes</taxon>
        <taxon>Polyporales</taxon>
        <taxon>Meruliaceae</taxon>
        <taxon>Hermanssonia</taxon>
    </lineage>
</organism>
<dbReference type="GO" id="GO:0019783">
    <property type="term" value="F:ubiquitin-like protein peptidase activity"/>
    <property type="evidence" value="ECO:0007669"/>
    <property type="project" value="UniProtKB-ARBA"/>
</dbReference>
<feature type="compositionally biased region" description="Basic and acidic residues" evidence="4">
    <location>
        <begin position="443"/>
        <end position="454"/>
    </location>
</feature>
<evidence type="ECO:0000256" key="2">
    <source>
        <dbReference type="ARBA" id="ARBA00022670"/>
    </source>
</evidence>
<evidence type="ECO:0000259" key="5">
    <source>
        <dbReference type="PROSITE" id="PS50600"/>
    </source>
</evidence>
<keyword evidence="2" id="KW-0645">Protease</keyword>
<keyword evidence="7" id="KW-1185">Reference proteome</keyword>
<feature type="region of interest" description="Disordered" evidence="4">
    <location>
        <begin position="443"/>
        <end position="464"/>
    </location>
</feature>
<reference evidence="6 7" key="1">
    <citation type="submission" date="2018-02" db="EMBL/GenBank/DDBJ databases">
        <title>Genome sequence of the basidiomycete white-rot fungus Phlebia centrifuga.</title>
        <authorList>
            <person name="Granchi Z."/>
            <person name="Peng M."/>
            <person name="de Vries R.P."/>
            <person name="Hilden K."/>
            <person name="Makela M.R."/>
            <person name="Grigoriev I."/>
            <person name="Riley R."/>
        </authorList>
    </citation>
    <scope>NUCLEOTIDE SEQUENCE [LARGE SCALE GENOMIC DNA]</scope>
    <source>
        <strain evidence="6 7">FBCC195</strain>
    </source>
</reference>
<dbReference type="Gene3D" id="3.40.395.10">
    <property type="entry name" value="Adenoviral Proteinase, Chain A"/>
    <property type="match status" value="1"/>
</dbReference>
<dbReference type="Proteomes" id="UP000186601">
    <property type="component" value="Unassembled WGS sequence"/>
</dbReference>
<dbReference type="EMBL" id="MLYV02000528">
    <property type="protein sequence ID" value="PSR85652.1"/>
    <property type="molecule type" value="Genomic_DNA"/>
</dbReference>
<keyword evidence="3" id="KW-0378">Hydrolase</keyword>
<evidence type="ECO:0000313" key="7">
    <source>
        <dbReference type="Proteomes" id="UP000186601"/>
    </source>
</evidence>
<feature type="compositionally biased region" description="Basic and acidic residues" evidence="4">
    <location>
        <begin position="565"/>
        <end position="575"/>
    </location>
</feature>
<gene>
    <name evidence="6" type="ORF">PHLCEN_2v5381</name>
</gene>
<accession>A0A2R6P5E3</accession>
<dbReference type="AlphaFoldDB" id="A0A2R6P5E3"/>
<evidence type="ECO:0000256" key="3">
    <source>
        <dbReference type="ARBA" id="ARBA00022801"/>
    </source>
</evidence>
<dbReference type="InterPro" id="IPR003653">
    <property type="entry name" value="Peptidase_C48_C"/>
</dbReference>
<sequence>MRSLDSTEDVIDIDEDKDFIAEEWIGKDKMFPPLTSIPSFILFAYEKAYAIPENLDHHLPSMDMTAAMFLHTQLPAQSPKPSFSKPETWFSMDDPCTDLSTLLSRPVPHPHMLEALENVSGQKWLDGAKSMKDRRYMNGRESFPLCSLKLWRKLQSLITTQVRWTSSTDWLAQQLAVVQATEDRLTFERSQAMLCALPYNGRVETRSVECKTLEFARFLGDSGEHAWLSQDLLDLAVDDLNQRRLADTSNNAEGILIGDLLLMQEIRRAAKGRGISKRLYKIGMQIQSGATKDIYQPTLVNKHWVAIHTNVNTGTIEYGDSLDEPQKYRPDADMASIQKWLGYFGVQMRVEGGSLSHGIQTDMDSCGVFALNTISHAVFASGLLKPECTAVARAEWFNTLVYRYLPHMQLLEPLGELKEATRQRRAMDLAFLCTSDAEHDEVAHPTCGQDRDQDAQQGLAGGIPAPKWDVVNNCDILPEPPSSDSLETYDIEHIPDRAISPLQSSSKGPVSHEPASQYPPKRLFALFEQCYHPEPNDGTKRRKLTGLGTYSMPERAEPAGTSKSARSDRDNRAAHEAGTLKISAKREETWRTGILAIDSRARFEENNVIKVICSKCRKWQKMGSVCCTSRFREHFNRCKGKLGDQRTMEEMKEQLGIMFKPLKSSKTDNIASKGLSGRVVTPVLEITCPGLTEKDDTRIQQYLRRTMAPGGGGRALVKLALERYGRKYSELDTEDREEIENAQADSHLWRNDFRRGRVYAWKCTRKVEVTGASHCSECDSVLKHRAFRRLIKRDPIDDKNLKYVNNKFRDPIMGEKYASTLGLRGILQPKSKLSPFLQLGLGIEDGTYKDNKLLGGLVYAHMIKADKTRRGVGMQNFQWGKASIGDYDRLLHIIYIESPKAYRQIAKYLPARSERSFQ</sequence>
<dbReference type="PROSITE" id="PS50600">
    <property type="entry name" value="ULP_PROTEASE"/>
    <property type="match status" value="1"/>
</dbReference>
<dbReference type="GO" id="GO:0006508">
    <property type="term" value="P:proteolysis"/>
    <property type="evidence" value="ECO:0007669"/>
    <property type="project" value="UniProtKB-KW"/>
</dbReference>
<evidence type="ECO:0000313" key="6">
    <source>
        <dbReference type="EMBL" id="PSR85652.1"/>
    </source>
</evidence>
<evidence type="ECO:0000256" key="4">
    <source>
        <dbReference type="SAM" id="MobiDB-lite"/>
    </source>
</evidence>
<evidence type="ECO:0000256" key="1">
    <source>
        <dbReference type="ARBA" id="ARBA00005234"/>
    </source>
</evidence>
<dbReference type="OrthoDB" id="3258419at2759"/>
<dbReference type="GO" id="GO:0008234">
    <property type="term" value="F:cysteine-type peptidase activity"/>
    <property type="evidence" value="ECO:0007669"/>
    <property type="project" value="InterPro"/>
</dbReference>
<feature type="region of interest" description="Disordered" evidence="4">
    <location>
        <begin position="534"/>
        <end position="578"/>
    </location>
</feature>
<dbReference type="SUPFAM" id="SSF54001">
    <property type="entry name" value="Cysteine proteinases"/>
    <property type="match status" value="1"/>
</dbReference>
<feature type="domain" description="Ubiquitin-like protease family profile" evidence="5">
    <location>
        <begin position="203"/>
        <end position="377"/>
    </location>
</feature>
<comment type="similarity">
    <text evidence="1">Belongs to the peptidase C48 family.</text>
</comment>
<comment type="caution">
    <text evidence="6">The sequence shown here is derived from an EMBL/GenBank/DDBJ whole genome shotgun (WGS) entry which is preliminary data.</text>
</comment>
<dbReference type="STRING" id="98765.A0A2R6P5E3"/>
<proteinExistence type="inferred from homology"/>
<dbReference type="InterPro" id="IPR038765">
    <property type="entry name" value="Papain-like_cys_pep_sf"/>
</dbReference>